<dbReference type="GO" id="GO:0022857">
    <property type="term" value="F:transmembrane transporter activity"/>
    <property type="evidence" value="ECO:0007669"/>
    <property type="project" value="UniProtKB-UniRule"/>
</dbReference>
<dbReference type="PANTHER" id="PTHR35011">
    <property type="entry name" value="2,3-DIKETO-L-GULONATE TRAP TRANSPORTER SMALL PERMEASE PROTEIN YIAM"/>
    <property type="match status" value="1"/>
</dbReference>
<dbReference type="Pfam" id="PF04290">
    <property type="entry name" value="DctQ"/>
    <property type="match status" value="1"/>
</dbReference>
<feature type="transmembrane region" description="Helical" evidence="9">
    <location>
        <begin position="127"/>
        <end position="149"/>
    </location>
</feature>
<reference evidence="11 12" key="1">
    <citation type="submission" date="2014-03" db="EMBL/GenBank/DDBJ databases">
        <title>Bradyrhizobium valentinum sp. nov., isolated from effective nodules of Lupinus mariae-josephae, a lupine endemic of basic-lime soils in Eastern Spain.</title>
        <authorList>
            <person name="Duran D."/>
            <person name="Rey L."/>
            <person name="Navarro A."/>
            <person name="Busquets A."/>
            <person name="Imperial J."/>
            <person name="Ruiz-Argueso T."/>
        </authorList>
    </citation>
    <scope>NUCLEOTIDE SEQUENCE [LARGE SCALE GENOMIC DNA]</scope>
    <source>
        <strain evidence="11 12">CCBAU 23086</strain>
    </source>
</reference>
<dbReference type="Proteomes" id="UP000051660">
    <property type="component" value="Unassembled WGS sequence"/>
</dbReference>
<evidence type="ECO:0000256" key="2">
    <source>
        <dbReference type="ARBA" id="ARBA00022448"/>
    </source>
</evidence>
<dbReference type="InterPro" id="IPR055348">
    <property type="entry name" value="DctQ"/>
</dbReference>
<proteinExistence type="inferred from homology"/>
<dbReference type="AlphaFoldDB" id="A0A0R3N363"/>
<evidence type="ECO:0000256" key="8">
    <source>
        <dbReference type="ARBA" id="ARBA00038436"/>
    </source>
</evidence>
<keyword evidence="4 9" id="KW-0997">Cell inner membrane</keyword>
<evidence type="ECO:0000256" key="3">
    <source>
        <dbReference type="ARBA" id="ARBA00022475"/>
    </source>
</evidence>
<feature type="domain" description="Tripartite ATP-independent periplasmic transporters DctQ component" evidence="10">
    <location>
        <begin position="65"/>
        <end position="195"/>
    </location>
</feature>
<evidence type="ECO:0000256" key="5">
    <source>
        <dbReference type="ARBA" id="ARBA00022692"/>
    </source>
</evidence>
<evidence type="ECO:0000256" key="6">
    <source>
        <dbReference type="ARBA" id="ARBA00022989"/>
    </source>
</evidence>
<dbReference type="InterPro" id="IPR007387">
    <property type="entry name" value="TRAP_DctQ"/>
</dbReference>
<feature type="transmembrane region" description="Helical" evidence="9">
    <location>
        <begin position="84"/>
        <end position="106"/>
    </location>
</feature>
<evidence type="ECO:0000256" key="1">
    <source>
        <dbReference type="ARBA" id="ARBA00004429"/>
    </source>
</evidence>
<evidence type="ECO:0000256" key="9">
    <source>
        <dbReference type="RuleBase" id="RU369079"/>
    </source>
</evidence>
<sequence>MVRSVFHGVHDSAASEGQLMATAMTSVSSPPRPTPPRGYLAVIRTIDKFTEWTGHLFVLFIIPLVLANVYEVFARYFLKSPTVWALDVTTMSYAALFMLGSALALLKGAHVRTDMLWEGFSDRTKGMIDSLAFILFFLPAMAVLFYISIDDFLYSISIDERSSSGAWTPILWPLRGVIPLTAFMLSLQGISELMKSLWAWRTGEFLTRHEKIEV</sequence>
<accession>A0A0R3N363</accession>
<comment type="caution">
    <text evidence="11">The sequence shown here is derived from an EMBL/GenBank/DDBJ whole genome shotgun (WGS) entry which is preliminary data.</text>
</comment>
<dbReference type="PANTHER" id="PTHR35011:SF4">
    <property type="entry name" value="SLL1102 PROTEIN"/>
    <property type="match status" value="1"/>
</dbReference>
<name>A0A0R3N363_9BRAD</name>
<organism evidence="11 12">
    <name type="scientific">Bradyrhizobium lablabi</name>
    <dbReference type="NCBI Taxonomy" id="722472"/>
    <lineage>
        <taxon>Bacteria</taxon>
        <taxon>Pseudomonadati</taxon>
        <taxon>Pseudomonadota</taxon>
        <taxon>Alphaproteobacteria</taxon>
        <taxon>Hyphomicrobiales</taxon>
        <taxon>Nitrobacteraceae</taxon>
        <taxon>Bradyrhizobium</taxon>
    </lineage>
</organism>
<keyword evidence="6 9" id="KW-1133">Transmembrane helix</keyword>
<comment type="subunit">
    <text evidence="9">The complex comprises the extracytoplasmic solute receptor protein and the two transmembrane proteins.</text>
</comment>
<evidence type="ECO:0000259" key="10">
    <source>
        <dbReference type="Pfam" id="PF04290"/>
    </source>
</evidence>
<feature type="transmembrane region" description="Helical" evidence="9">
    <location>
        <begin position="169"/>
        <end position="187"/>
    </location>
</feature>
<evidence type="ECO:0000256" key="7">
    <source>
        <dbReference type="ARBA" id="ARBA00023136"/>
    </source>
</evidence>
<protein>
    <recommendedName>
        <fullName evidence="9">TRAP transporter small permease protein</fullName>
    </recommendedName>
</protein>
<feature type="transmembrane region" description="Helical" evidence="9">
    <location>
        <begin position="56"/>
        <end position="78"/>
    </location>
</feature>
<keyword evidence="2 9" id="KW-0813">Transport</keyword>
<keyword evidence="5 9" id="KW-0812">Transmembrane</keyword>
<comment type="subcellular location">
    <subcellularLocation>
        <location evidence="1 9">Cell inner membrane</location>
        <topology evidence="1 9">Multi-pass membrane protein</topology>
    </subcellularLocation>
</comment>
<keyword evidence="7 9" id="KW-0472">Membrane</keyword>
<evidence type="ECO:0000256" key="4">
    <source>
        <dbReference type="ARBA" id="ARBA00022519"/>
    </source>
</evidence>
<dbReference type="GO" id="GO:0005886">
    <property type="term" value="C:plasma membrane"/>
    <property type="evidence" value="ECO:0007669"/>
    <property type="project" value="UniProtKB-SubCell"/>
</dbReference>
<comment type="similarity">
    <text evidence="8 9">Belongs to the TRAP transporter small permease family.</text>
</comment>
<keyword evidence="3" id="KW-1003">Cell membrane</keyword>
<dbReference type="EMBL" id="LLYB01000061">
    <property type="protein sequence ID" value="KRR24671.1"/>
    <property type="molecule type" value="Genomic_DNA"/>
</dbReference>
<evidence type="ECO:0000313" key="12">
    <source>
        <dbReference type="Proteomes" id="UP000051660"/>
    </source>
</evidence>
<comment type="function">
    <text evidence="9">Part of the tripartite ATP-independent periplasmic (TRAP) transport system.</text>
</comment>
<evidence type="ECO:0000313" key="11">
    <source>
        <dbReference type="EMBL" id="KRR24671.1"/>
    </source>
</evidence>
<gene>
    <name evidence="11" type="ORF">CQ14_39850</name>
</gene>